<evidence type="ECO:0000259" key="4">
    <source>
        <dbReference type="Pfam" id="PF10342"/>
    </source>
</evidence>
<evidence type="ECO:0000256" key="1">
    <source>
        <dbReference type="ARBA" id="ARBA00022729"/>
    </source>
</evidence>
<comment type="caution">
    <text evidence="5">The sequence shown here is derived from an EMBL/GenBank/DDBJ whole genome shotgun (WGS) entry which is preliminary data.</text>
</comment>
<feature type="domain" description="Yeast cell wall synthesis Kre9/Knh1-like N-terminal" evidence="4">
    <location>
        <begin position="24"/>
        <end position="107"/>
    </location>
</feature>
<dbReference type="InterPro" id="IPR018466">
    <property type="entry name" value="Kre9/Knh1-like_N"/>
</dbReference>
<organism evidence="5 6">
    <name type="scientific">Marasmius tenuissimus</name>
    <dbReference type="NCBI Taxonomy" id="585030"/>
    <lineage>
        <taxon>Eukaryota</taxon>
        <taxon>Fungi</taxon>
        <taxon>Dikarya</taxon>
        <taxon>Basidiomycota</taxon>
        <taxon>Agaricomycotina</taxon>
        <taxon>Agaricomycetes</taxon>
        <taxon>Agaricomycetidae</taxon>
        <taxon>Agaricales</taxon>
        <taxon>Marasmiineae</taxon>
        <taxon>Marasmiaceae</taxon>
        <taxon>Marasmius</taxon>
    </lineage>
</organism>
<dbReference type="Pfam" id="PF10342">
    <property type="entry name" value="Kre9_KNH"/>
    <property type="match status" value="1"/>
</dbReference>
<feature type="chain" id="PRO_5046577143" description="Yeast cell wall synthesis Kre9/Knh1-like N-terminal domain-containing protein" evidence="3">
    <location>
        <begin position="19"/>
        <end position="228"/>
    </location>
</feature>
<proteinExistence type="predicted"/>
<dbReference type="PANTHER" id="PTHR28154">
    <property type="entry name" value="CELL WALL SYNTHESIS PROTEIN KNH1-RELATED"/>
    <property type="match status" value="1"/>
</dbReference>
<sequence>MLFFKIALLASLSSCAFATVFITSPTANSNLEGGKKTTITWQDSPDKPSLAEWGLSKVSIYTGNVNQQTSLQEIAASVDVSKINTIEFTPDASIGPNGKFYFVRVESLALKDSKDPKLPALAFSATFQMSNMNGKFSPAVQAQVDGQSTAPVGAPATTPPKGPSSASSTSAATTSDAAKSTGATNAIGAASATQSANDNAASHTFGASGSFNVWMGVLGGIAAGALFL</sequence>
<evidence type="ECO:0000256" key="3">
    <source>
        <dbReference type="SAM" id="SignalP"/>
    </source>
</evidence>
<dbReference type="EMBL" id="JBBXMP010000031">
    <property type="protein sequence ID" value="KAL0066867.1"/>
    <property type="molecule type" value="Genomic_DNA"/>
</dbReference>
<evidence type="ECO:0000313" key="5">
    <source>
        <dbReference type="EMBL" id="KAL0066867.1"/>
    </source>
</evidence>
<dbReference type="Proteomes" id="UP001437256">
    <property type="component" value="Unassembled WGS sequence"/>
</dbReference>
<dbReference type="PANTHER" id="PTHR28154:SF1">
    <property type="entry name" value="CELL WALL SYNTHESIS PROTEIN KNH1-RELATED"/>
    <property type="match status" value="1"/>
</dbReference>
<keyword evidence="1 3" id="KW-0732">Signal</keyword>
<name>A0ABR3A2R5_9AGAR</name>
<reference evidence="5 6" key="1">
    <citation type="submission" date="2024-05" db="EMBL/GenBank/DDBJ databases">
        <title>A draft genome resource for the thread blight pathogen Marasmius tenuissimus strain MS-2.</title>
        <authorList>
            <person name="Yulfo-Soto G.E."/>
            <person name="Baruah I.K."/>
            <person name="Amoako-Attah I."/>
            <person name="Bukari Y."/>
            <person name="Meinhardt L.W."/>
            <person name="Bailey B.A."/>
            <person name="Cohen S.P."/>
        </authorList>
    </citation>
    <scope>NUCLEOTIDE SEQUENCE [LARGE SCALE GENOMIC DNA]</scope>
    <source>
        <strain evidence="5 6">MS-2</strain>
    </source>
</reference>
<feature type="compositionally biased region" description="Low complexity" evidence="2">
    <location>
        <begin position="163"/>
        <end position="177"/>
    </location>
</feature>
<evidence type="ECO:0000313" key="6">
    <source>
        <dbReference type="Proteomes" id="UP001437256"/>
    </source>
</evidence>
<gene>
    <name evidence="5" type="ORF">AAF712_006062</name>
</gene>
<feature type="signal peptide" evidence="3">
    <location>
        <begin position="1"/>
        <end position="18"/>
    </location>
</feature>
<dbReference type="InterPro" id="IPR045328">
    <property type="entry name" value="Kre9/Knh1"/>
</dbReference>
<evidence type="ECO:0000256" key="2">
    <source>
        <dbReference type="SAM" id="MobiDB-lite"/>
    </source>
</evidence>
<feature type="region of interest" description="Disordered" evidence="2">
    <location>
        <begin position="142"/>
        <end position="177"/>
    </location>
</feature>
<keyword evidence="6" id="KW-1185">Reference proteome</keyword>
<accession>A0ABR3A2R5</accession>
<protein>
    <recommendedName>
        <fullName evidence="4">Yeast cell wall synthesis Kre9/Knh1-like N-terminal domain-containing protein</fullName>
    </recommendedName>
</protein>